<keyword evidence="6 7" id="KW-0472">Membrane</keyword>
<keyword evidence="3" id="KW-1003">Cell membrane</keyword>
<evidence type="ECO:0000256" key="5">
    <source>
        <dbReference type="ARBA" id="ARBA00022989"/>
    </source>
</evidence>
<dbReference type="PANTHER" id="PTHR43005:SF1">
    <property type="entry name" value="SPERMIDINE_PUTRESCINE TRANSPORT SYSTEM PERMEASE PROTEIN"/>
    <property type="match status" value="1"/>
</dbReference>
<feature type="transmembrane region" description="Helical" evidence="7">
    <location>
        <begin position="31"/>
        <end position="56"/>
    </location>
</feature>
<dbReference type="AlphaFoldDB" id="A0A4Q8AG60"/>
<feature type="compositionally biased region" description="Polar residues" evidence="8">
    <location>
        <begin position="1"/>
        <end position="12"/>
    </location>
</feature>
<organism evidence="10 11">
    <name type="scientific">Zhihengliuella halotolerans</name>
    <dbReference type="NCBI Taxonomy" id="370736"/>
    <lineage>
        <taxon>Bacteria</taxon>
        <taxon>Bacillati</taxon>
        <taxon>Actinomycetota</taxon>
        <taxon>Actinomycetes</taxon>
        <taxon>Micrococcales</taxon>
        <taxon>Micrococcaceae</taxon>
        <taxon>Zhihengliuella</taxon>
    </lineage>
</organism>
<evidence type="ECO:0000256" key="4">
    <source>
        <dbReference type="ARBA" id="ARBA00022692"/>
    </source>
</evidence>
<dbReference type="Proteomes" id="UP000292685">
    <property type="component" value="Unassembled WGS sequence"/>
</dbReference>
<dbReference type="PROSITE" id="PS50928">
    <property type="entry name" value="ABC_TM1"/>
    <property type="match status" value="1"/>
</dbReference>
<protein>
    <submittedName>
        <fullName evidence="10">Carbohydrate ABC transporter membrane protein 1 (CUT1 family)</fullName>
    </submittedName>
</protein>
<evidence type="ECO:0000256" key="3">
    <source>
        <dbReference type="ARBA" id="ARBA00022475"/>
    </source>
</evidence>
<dbReference type="SUPFAM" id="SSF161098">
    <property type="entry name" value="MetI-like"/>
    <property type="match status" value="1"/>
</dbReference>
<dbReference type="PANTHER" id="PTHR43005">
    <property type="entry name" value="BLR7065 PROTEIN"/>
    <property type="match status" value="1"/>
</dbReference>
<name>A0A4Q8AG60_9MICC</name>
<feature type="transmembrane region" description="Helical" evidence="7">
    <location>
        <begin position="92"/>
        <end position="113"/>
    </location>
</feature>
<feature type="domain" description="ABC transmembrane type-1" evidence="9">
    <location>
        <begin position="88"/>
        <end position="299"/>
    </location>
</feature>
<evidence type="ECO:0000256" key="8">
    <source>
        <dbReference type="SAM" id="MobiDB-lite"/>
    </source>
</evidence>
<keyword evidence="2 7" id="KW-0813">Transport</keyword>
<evidence type="ECO:0000256" key="7">
    <source>
        <dbReference type="RuleBase" id="RU363032"/>
    </source>
</evidence>
<dbReference type="InterPro" id="IPR000515">
    <property type="entry name" value="MetI-like"/>
</dbReference>
<evidence type="ECO:0000259" key="9">
    <source>
        <dbReference type="PROSITE" id="PS50928"/>
    </source>
</evidence>
<dbReference type="EMBL" id="SHLA01000001">
    <property type="protein sequence ID" value="RZU62831.1"/>
    <property type="molecule type" value="Genomic_DNA"/>
</dbReference>
<dbReference type="Gene3D" id="1.10.3720.10">
    <property type="entry name" value="MetI-like"/>
    <property type="match status" value="1"/>
</dbReference>
<keyword evidence="5 7" id="KW-1133">Transmembrane helix</keyword>
<dbReference type="GO" id="GO:0055085">
    <property type="term" value="P:transmembrane transport"/>
    <property type="evidence" value="ECO:0007669"/>
    <property type="project" value="InterPro"/>
</dbReference>
<comment type="similarity">
    <text evidence="7">Belongs to the binding-protein-dependent transport system permease family.</text>
</comment>
<dbReference type="CDD" id="cd06261">
    <property type="entry name" value="TM_PBP2"/>
    <property type="match status" value="1"/>
</dbReference>
<proteinExistence type="inferred from homology"/>
<comment type="subcellular location">
    <subcellularLocation>
        <location evidence="1 7">Cell membrane</location>
        <topology evidence="1 7">Multi-pass membrane protein</topology>
    </subcellularLocation>
</comment>
<evidence type="ECO:0000256" key="1">
    <source>
        <dbReference type="ARBA" id="ARBA00004651"/>
    </source>
</evidence>
<dbReference type="RefSeq" id="WP_207219416.1">
    <property type="nucleotide sequence ID" value="NZ_SHLA01000001.1"/>
</dbReference>
<accession>A0A4Q8AG60</accession>
<evidence type="ECO:0000313" key="10">
    <source>
        <dbReference type="EMBL" id="RZU62831.1"/>
    </source>
</evidence>
<feature type="transmembrane region" description="Helical" evidence="7">
    <location>
        <begin position="278"/>
        <end position="300"/>
    </location>
</feature>
<sequence length="309" mass="33770">MSVSRTEVQASVQPDRATRPAGSRKITFTGWLMAPGITLLGVLSIIPLVMLILMSFSKVRLLGGLRLEFAGLDNWARAFGDVELWKSWATTLAFFVSTLGIELVLGVAIAVALNRLVRGRGLVLPLILLPMFVAPSIVGLLGRYLLDPTFGLYANLLQSIGITQDVLGHPVSAFAAVVLMDVWEWTPLIALITLAGLSGVNPSVLEAASLDGASEWKKFWHMVLPSIRPILLVAILIRSMDAVRYFDIIYVTTNGGPADATKIIPVRLYEAAFRFFDLGYAAVIGIMMLVLTILIARFFVRLMGEKEEN</sequence>
<evidence type="ECO:0000313" key="11">
    <source>
        <dbReference type="Proteomes" id="UP000292685"/>
    </source>
</evidence>
<comment type="caution">
    <text evidence="10">The sequence shown here is derived from an EMBL/GenBank/DDBJ whole genome shotgun (WGS) entry which is preliminary data.</text>
</comment>
<feature type="transmembrane region" description="Helical" evidence="7">
    <location>
        <begin position="122"/>
        <end position="146"/>
    </location>
</feature>
<dbReference type="InterPro" id="IPR035906">
    <property type="entry name" value="MetI-like_sf"/>
</dbReference>
<reference evidence="10 11" key="1">
    <citation type="submission" date="2019-02" db="EMBL/GenBank/DDBJ databases">
        <title>Sequencing the genomes of 1000 actinobacteria strains.</title>
        <authorList>
            <person name="Klenk H.-P."/>
        </authorList>
    </citation>
    <scope>NUCLEOTIDE SEQUENCE [LARGE SCALE GENOMIC DNA]</scope>
    <source>
        <strain evidence="10 11">DSM 17364</strain>
    </source>
</reference>
<feature type="transmembrane region" description="Helical" evidence="7">
    <location>
        <begin position="188"/>
        <end position="207"/>
    </location>
</feature>
<dbReference type="GO" id="GO:0005886">
    <property type="term" value="C:plasma membrane"/>
    <property type="evidence" value="ECO:0007669"/>
    <property type="project" value="UniProtKB-SubCell"/>
</dbReference>
<evidence type="ECO:0000256" key="2">
    <source>
        <dbReference type="ARBA" id="ARBA00022448"/>
    </source>
</evidence>
<keyword evidence="11" id="KW-1185">Reference proteome</keyword>
<keyword evidence="4 7" id="KW-0812">Transmembrane</keyword>
<gene>
    <name evidence="10" type="ORF">EV380_2436</name>
</gene>
<feature type="transmembrane region" description="Helical" evidence="7">
    <location>
        <begin position="219"/>
        <end position="237"/>
    </location>
</feature>
<dbReference type="Pfam" id="PF00528">
    <property type="entry name" value="BPD_transp_1"/>
    <property type="match status" value="1"/>
</dbReference>
<feature type="region of interest" description="Disordered" evidence="8">
    <location>
        <begin position="1"/>
        <end position="21"/>
    </location>
</feature>
<evidence type="ECO:0000256" key="6">
    <source>
        <dbReference type="ARBA" id="ARBA00023136"/>
    </source>
</evidence>